<organism evidence="8 9">
    <name type="scientific">Tieghemiomyces parasiticus</name>
    <dbReference type="NCBI Taxonomy" id="78921"/>
    <lineage>
        <taxon>Eukaryota</taxon>
        <taxon>Fungi</taxon>
        <taxon>Fungi incertae sedis</taxon>
        <taxon>Zoopagomycota</taxon>
        <taxon>Kickxellomycotina</taxon>
        <taxon>Dimargaritomycetes</taxon>
        <taxon>Dimargaritales</taxon>
        <taxon>Dimargaritaceae</taxon>
        <taxon>Tieghemiomyces</taxon>
    </lineage>
</organism>
<dbReference type="PANTHER" id="PTHR47447">
    <property type="entry name" value="OS03G0856100 PROTEIN"/>
    <property type="match status" value="1"/>
</dbReference>
<reference evidence="8" key="1">
    <citation type="submission" date="2022-07" db="EMBL/GenBank/DDBJ databases">
        <title>Phylogenomic reconstructions and comparative analyses of Kickxellomycotina fungi.</title>
        <authorList>
            <person name="Reynolds N.K."/>
            <person name="Stajich J.E."/>
            <person name="Barry K."/>
            <person name="Grigoriev I.V."/>
            <person name="Crous P."/>
            <person name="Smith M.E."/>
        </authorList>
    </citation>
    <scope>NUCLEOTIDE SEQUENCE</scope>
    <source>
        <strain evidence="8">RSA 861</strain>
    </source>
</reference>
<accession>A0A9W7ZWC5</accession>
<keyword evidence="2" id="KW-0677">Repeat</keyword>
<gene>
    <name evidence="8" type="ORF">IWQ60_007762</name>
</gene>
<dbReference type="Proteomes" id="UP001150569">
    <property type="component" value="Unassembled WGS sequence"/>
</dbReference>
<dbReference type="Pfam" id="PF13041">
    <property type="entry name" value="PPR_2"/>
    <property type="match status" value="1"/>
</dbReference>
<feature type="repeat" description="PPR" evidence="5">
    <location>
        <begin position="482"/>
        <end position="512"/>
    </location>
</feature>
<evidence type="ECO:0000313" key="8">
    <source>
        <dbReference type="EMBL" id="KAJ1917503.1"/>
    </source>
</evidence>
<evidence type="ECO:0000256" key="3">
    <source>
        <dbReference type="ARBA" id="ARBA00044493"/>
    </source>
</evidence>
<name>A0A9W7ZWC5_9FUNG</name>
<feature type="region of interest" description="Disordered" evidence="6">
    <location>
        <begin position="804"/>
        <end position="903"/>
    </location>
</feature>
<dbReference type="InterPro" id="IPR002885">
    <property type="entry name" value="PPR_rpt"/>
</dbReference>
<evidence type="ECO:0000256" key="5">
    <source>
        <dbReference type="PROSITE-ProRule" id="PRU00708"/>
    </source>
</evidence>
<comment type="function">
    <text evidence="3">Regulates mitochondrial small subunit maturation by controlling 15S rRNA 5'-end processing. Localizes to the 5' precursor of the 15S rRNA in a position that is subsequently occupied by mS47 in the mature yeast mtSSU. Uses structure and sequence-specific RNA recognition, binding to a single-stranded region of the precursor and specifically recognizing bases -6 to -1. The exchange of Ccm1 for mS47 is coupled to the irreversible removal of precursor rRNA that is accompanied by conformational changes of the mitoribosomal proteins uS5m and mS26. These conformational changes signal completion of 5'-end rRNA processing through protection of the mature 5'-end of the 15S rRNA and stabilization of mS47. The removal of the 5' precursor together with the dissociation of Ccm1 may be catalyzed by the 5'-3' exoribonuclease Pet127. Involved in the specific removal of group I introns in mitochondrial encoded transcripts.</text>
</comment>
<evidence type="ECO:0000313" key="9">
    <source>
        <dbReference type="Proteomes" id="UP001150569"/>
    </source>
</evidence>
<comment type="similarity">
    <text evidence="1">Belongs to the CCM1 family.</text>
</comment>
<evidence type="ECO:0000256" key="1">
    <source>
        <dbReference type="ARBA" id="ARBA00006192"/>
    </source>
</evidence>
<dbReference type="PROSITE" id="PS51375">
    <property type="entry name" value="PPR"/>
    <property type="match status" value="4"/>
</dbReference>
<keyword evidence="9" id="KW-1185">Reference proteome</keyword>
<protein>
    <recommendedName>
        <fullName evidence="7">Pentatricopeptide repeat-containing protein-mitochondrial domain-containing protein</fullName>
    </recommendedName>
</protein>
<dbReference type="InterPro" id="IPR057027">
    <property type="entry name" value="TPR_mt"/>
</dbReference>
<dbReference type="EMBL" id="JANBPT010000539">
    <property type="protein sequence ID" value="KAJ1917503.1"/>
    <property type="molecule type" value="Genomic_DNA"/>
</dbReference>
<feature type="repeat" description="PPR" evidence="5">
    <location>
        <begin position="446"/>
        <end position="481"/>
    </location>
</feature>
<dbReference type="Gene3D" id="1.25.40.10">
    <property type="entry name" value="Tetratricopeptide repeat domain"/>
    <property type="match status" value="3"/>
</dbReference>
<feature type="repeat" description="PPR" evidence="5">
    <location>
        <begin position="411"/>
        <end position="445"/>
    </location>
</feature>
<feature type="domain" description="Pentatricopeptide repeat-containing protein-mitochondrial" evidence="7">
    <location>
        <begin position="329"/>
        <end position="437"/>
    </location>
</feature>
<comment type="subunit">
    <text evidence="4">Binds to mitochondrial small subunit 15S rRNA.</text>
</comment>
<feature type="compositionally biased region" description="Polar residues" evidence="6">
    <location>
        <begin position="874"/>
        <end position="898"/>
    </location>
</feature>
<feature type="repeat" description="PPR" evidence="5">
    <location>
        <begin position="341"/>
        <end position="375"/>
    </location>
</feature>
<evidence type="ECO:0000256" key="4">
    <source>
        <dbReference type="ARBA" id="ARBA00044511"/>
    </source>
</evidence>
<dbReference type="AlphaFoldDB" id="A0A9W7ZWC5"/>
<proteinExistence type="inferred from homology"/>
<dbReference type="PANTHER" id="PTHR47447:SF17">
    <property type="entry name" value="OS12G0638900 PROTEIN"/>
    <property type="match status" value="1"/>
</dbReference>
<dbReference type="Pfam" id="PF23276">
    <property type="entry name" value="TPR_24"/>
    <property type="match status" value="1"/>
</dbReference>
<feature type="region of interest" description="Disordered" evidence="6">
    <location>
        <begin position="112"/>
        <end position="145"/>
    </location>
</feature>
<dbReference type="OrthoDB" id="5588846at2759"/>
<feature type="compositionally biased region" description="Basic and acidic residues" evidence="6">
    <location>
        <begin position="119"/>
        <end position="141"/>
    </location>
</feature>
<evidence type="ECO:0000256" key="6">
    <source>
        <dbReference type="SAM" id="MobiDB-lite"/>
    </source>
</evidence>
<sequence length="1041" mass="113823">MVGLLANAGRPCVRRWGFRSSGSSGYLTTGLVPWPLRPATVYTGLTLANSPTSTEFAVNPAIARNNFSTFRAGHSLLRCPPTRPTWPASTGDQGAAVTTARRCYKAKLYVRSKHRGKRDRRETSGPRQRRGPEPDAKRQNDRQSLIPSNLDAIYRSINGEPGPADVAATPPPAAIRAAAKLTDELFAKASYLDTRSAEPLTMDTARAFEEGYVPGIDTATAVPTADQLRDDYVGSLTGHDGASGGGGGAAVTTTTALHDESSALVVSSKASLRMFTRVIYANALAHRPAEAEKVLQLMADYGIQPDLRCYTHLMDAYANLRDLPGVVAVYQRLQAAQLTPDLYVFGTLVKAYTRAQRLNDAFAVYSIMKQRGIRPSAPIFTQLIQAYLATAQFDRAWQIFEHMRIEMSQPDEVAFTLMIHACTIEKKVERAINLFEEMVEAGLTLTDVTFNTLLNACARRRDYYKTAFHVLDQMSSHGIKPDAYTYTALLLACANTGDLTRARRILAEMFAAARSGSAGGPETDGSTAPTDLEPNEVAYSHLFRAYQNAFPHPENVYLIRRGFHNVQRRRAEGTLTRMPLTAKKLALMEPEDLTPEEREVVAQELLAAAKAGAENHPDPPVTSTGPPGSEETTLAVLPVATISDDPIRAMGIDLDKPVTSRIDALDEAERVFQYMLVHCPVKKLSPMAVPPTDASATSPTAMPVDDHTQDTAILSPDGRFSGKLFNNYLELLAYHGQVHRALHFYRTVMPQHGIRPHGLTFRTLIVLCSRERQFEEGRKVWADYQRWVDQVETELHAPRTEPFFRALPLPSSSSSSSSLTGSPGNNIIPDPDTATSATIMDASPATPPAEASKSDATDQLAKSDATDQLADGTPQLTTPTTAADQGNAAEATTTSSSPPAKRPSLASLLSVRSDDEKENLRRLVGHSPHAEFEVYRAMINLTVKCQDLPAAMQLVRTLARTARYGPLTLTPFQHLFNLTVSQQNMAARGELLKLCPPEDKTVRYGLARKWGTTVPWDVGLGKRQVLIEESEMYGDDAPPLT</sequence>
<evidence type="ECO:0000256" key="2">
    <source>
        <dbReference type="ARBA" id="ARBA00022737"/>
    </source>
</evidence>
<dbReference type="InterPro" id="IPR011990">
    <property type="entry name" value="TPR-like_helical_dom_sf"/>
</dbReference>
<comment type="caution">
    <text evidence="8">The sequence shown here is derived from an EMBL/GenBank/DDBJ whole genome shotgun (WGS) entry which is preliminary data.</text>
</comment>
<evidence type="ECO:0000259" key="7">
    <source>
        <dbReference type="Pfam" id="PF23276"/>
    </source>
</evidence>
<dbReference type="NCBIfam" id="TIGR00756">
    <property type="entry name" value="PPR"/>
    <property type="match status" value="3"/>
</dbReference>